<dbReference type="InterPro" id="IPR027031">
    <property type="entry name" value="Gly-tRNA_synthase/POLG2"/>
</dbReference>
<evidence type="ECO:0000313" key="6">
    <source>
        <dbReference type="EMBL" id="EQD66965.1"/>
    </source>
</evidence>
<dbReference type="EMBL" id="AUZY01003879">
    <property type="protein sequence ID" value="EQD66965.1"/>
    <property type="molecule type" value="Genomic_DNA"/>
</dbReference>
<keyword evidence="3" id="KW-0067">ATP-binding</keyword>
<comment type="caution">
    <text evidence="6">The sequence shown here is derived from an EMBL/GenBank/DDBJ whole genome shotgun (WGS) entry which is preliminary data.</text>
</comment>
<dbReference type="PROSITE" id="PS50862">
    <property type="entry name" value="AA_TRNA_LIGASE_II"/>
    <property type="match status" value="1"/>
</dbReference>
<name>T1CHY5_9ZZZZ</name>
<sequence>MFPLVPDKSDRGYLRPETAQSAYLNYYREFNLLRQKLPLGLAIIGRAYRNEISPRQGLYRLRELVQAELQIFFDEQMFKPDLSDFSGSRINVVLYTTGKLESLTPEELVSRGYPAFYVYHMCLIDRFYRKILGVLDTKLRFLEKGGDDKAFYNKIH</sequence>
<dbReference type="InterPro" id="IPR045864">
    <property type="entry name" value="aa-tRNA-synth_II/BPL/LPL"/>
</dbReference>
<protein>
    <submittedName>
        <fullName evidence="6">Glycyl-tRNA synthetase</fullName>
    </submittedName>
</protein>
<organism evidence="6">
    <name type="scientific">mine drainage metagenome</name>
    <dbReference type="NCBI Taxonomy" id="410659"/>
    <lineage>
        <taxon>unclassified sequences</taxon>
        <taxon>metagenomes</taxon>
        <taxon>ecological metagenomes</taxon>
    </lineage>
</organism>
<dbReference type="PRINTS" id="PR01043">
    <property type="entry name" value="TRNASYNTHGLY"/>
</dbReference>
<proteinExistence type="predicted"/>
<dbReference type="Pfam" id="PF00587">
    <property type="entry name" value="tRNA-synt_2b"/>
    <property type="match status" value="1"/>
</dbReference>
<evidence type="ECO:0000256" key="2">
    <source>
        <dbReference type="ARBA" id="ARBA00022741"/>
    </source>
</evidence>
<reference evidence="6" key="2">
    <citation type="journal article" date="2014" name="ISME J.">
        <title>Microbial stratification in low pH oxic and suboxic macroscopic growths along an acid mine drainage.</title>
        <authorList>
            <person name="Mendez-Garcia C."/>
            <person name="Mesa V."/>
            <person name="Sprenger R.R."/>
            <person name="Richter M."/>
            <person name="Diez M.S."/>
            <person name="Solano J."/>
            <person name="Bargiela R."/>
            <person name="Golyshina O.V."/>
            <person name="Manteca A."/>
            <person name="Ramos J.L."/>
            <person name="Gallego J.R."/>
            <person name="Llorente I."/>
            <person name="Martins Dos Santos V.A."/>
            <person name="Jensen O.N."/>
            <person name="Pelaez A.I."/>
            <person name="Sanchez J."/>
            <person name="Ferrer M."/>
        </authorList>
    </citation>
    <scope>NUCLEOTIDE SEQUENCE</scope>
</reference>
<feature type="non-terminal residue" evidence="6">
    <location>
        <position position="156"/>
    </location>
</feature>
<evidence type="ECO:0000259" key="5">
    <source>
        <dbReference type="PROSITE" id="PS50862"/>
    </source>
</evidence>
<keyword evidence="1" id="KW-0436">Ligase</keyword>
<dbReference type="SUPFAM" id="SSF55681">
    <property type="entry name" value="Class II aaRS and biotin synthetases"/>
    <property type="match status" value="1"/>
</dbReference>
<dbReference type="GO" id="GO:0005524">
    <property type="term" value="F:ATP binding"/>
    <property type="evidence" value="ECO:0007669"/>
    <property type="project" value="UniProtKB-KW"/>
</dbReference>
<dbReference type="Gene3D" id="3.30.930.10">
    <property type="entry name" value="Bira Bifunctional Protein, Domain 2"/>
    <property type="match status" value="1"/>
</dbReference>
<dbReference type="GO" id="GO:0006426">
    <property type="term" value="P:glycyl-tRNA aminoacylation"/>
    <property type="evidence" value="ECO:0007669"/>
    <property type="project" value="TreeGrafter"/>
</dbReference>
<keyword evidence="4 6" id="KW-0030">Aminoacyl-tRNA synthetase</keyword>
<evidence type="ECO:0000256" key="4">
    <source>
        <dbReference type="ARBA" id="ARBA00023146"/>
    </source>
</evidence>
<dbReference type="GO" id="GO:0004820">
    <property type="term" value="F:glycine-tRNA ligase activity"/>
    <property type="evidence" value="ECO:0007669"/>
    <property type="project" value="TreeGrafter"/>
</dbReference>
<evidence type="ECO:0000256" key="1">
    <source>
        <dbReference type="ARBA" id="ARBA00022598"/>
    </source>
</evidence>
<reference evidence="6" key="1">
    <citation type="submission" date="2013-08" db="EMBL/GenBank/DDBJ databases">
        <authorList>
            <person name="Mendez C."/>
            <person name="Richter M."/>
            <person name="Ferrer M."/>
            <person name="Sanchez J."/>
        </authorList>
    </citation>
    <scope>NUCLEOTIDE SEQUENCE</scope>
</reference>
<accession>T1CHY5</accession>
<dbReference type="AlphaFoldDB" id="T1CHY5"/>
<dbReference type="InterPro" id="IPR002314">
    <property type="entry name" value="aa-tRNA-synt_IIb"/>
</dbReference>
<dbReference type="InterPro" id="IPR006195">
    <property type="entry name" value="aa-tRNA-synth_II"/>
</dbReference>
<dbReference type="PANTHER" id="PTHR10745:SF0">
    <property type="entry name" value="GLYCINE--TRNA LIGASE"/>
    <property type="match status" value="1"/>
</dbReference>
<feature type="domain" description="Aminoacyl-transfer RNA synthetases class-II family profile" evidence="5">
    <location>
        <begin position="1"/>
        <end position="76"/>
    </location>
</feature>
<evidence type="ECO:0000256" key="3">
    <source>
        <dbReference type="ARBA" id="ARBA00022840"/>
    </source>
</evidence>
<dbReference type="GO" id="GO:0005737">
    <property type="term" value="C:cytoplasm"/>
    <property type="evidence" value="ECO:0007669"/>
    <property type="project" value="TreeGrafter"/>
</dbReference>
<dbReference type="PANTHER" id="PTHR10745">
    <property type="entry name" value="GLYCYL-TRNA SYNTHETASE/DNA POLYMERASE SUBUNIT GAMMA-2"/>
    <property type="match status" value="1"/>
</dbReference>
<gene>
    <name evidence="6" type="ORF">B1B_06090</name>
</gene>
<keyword evidence="2" id="KW-0547">Nucleotide-binding</keyword>